<dbReference type="Pfam" id="PF13847">
    <property type="entry name" value="Methyltransf_31"/>
    <property type="match status" value="1"/>
</dbReference>
<dbReference type="Gene3D" id="3.40.50.150">
    <property type="entry name" value="Vaccinia Virus protein VP39"/>
    <property type="match status" value="1"/>
</dbReference>
<name>A0A4Q0I3J0_9FIRM</name>
<evidence type="ECO:0000313" key="3">
    <source>
        <dbReference type="Proteomes" id="UP000289166"/>
    </source>
</evidence>
<dbReference type="PANTHER" id="PTHR43591:SF110">
    <property type="entry name" value="RHODANESE DOMAIN-CONTAINING PROTEIN"/>
    <property type="match status" value="1"/>
</dbReference>
<evidence type="ECO:0000313" key="2">
    <source>
        <dbReference type="EMBL" id="RXE58265.1"/>
    </source>
</evidence>
<reference evidence="3" key="1">
    <citation type="submission" date="2018-11" db="EMBL/GenBank/DDBJ databases">
        <title>Genome sequencing of a novel mesophilic and cellulolytic organism within the genus Hungateiclostridium.</title>
        <authorList>
            <person name="Rettenmaier R."/>
            <person name="Liebl W."/>
            <person name="Zverlov V."/>
        </authorList>
    </citation>
    <scope>NUCLEOTIDE SEQUENCE [LARGE SCALE GENOMIC DNA]</scope>
    <source>
        <strain evidence="3">N2K1</strain>
    </source>
</reference>
<dbReference type="CDD" id="cd02440">
    <property type="entry name" value="AdoMet_MTases"/>
    <property type="match status" value="1"/>
</dbReference>
<dbReference type="GO" id="GO:0032259">
    <property type="term" value="P:methylation"/>
    <property type="evidence" value="ECO:0007669"/>
    <property type="project" value="UniProtKB-KW"/>
</dbReference>
<keyword evidence="2" id="KW-0808">Transferase</keyword>
<feature type="domain" description="Methyltransferase" evidence="1">
    <location>
        <begin position="48"/>
        <end position="151"/>
    </location>
</feature>
<proteinExistence type="predicted"/>
<dbReference type="EMBL" id="RLII01000021">
    <property type="protein sequence ID" value="RXE58265.1"/>
    <property type="molecule type" value="Genomic_DNA"/>
</dbReference>
<dbReference type="SUPFAM" id="SSF53335">
    <property type="entry name" value="S-adenosyl-L-methionine-dependent methyltransferases"/>
    <property type="match status" value="1"/>
</dbReference>
<dbReference type="InterPro" id="IPR025714">
    <property type="entry name" value="Methyltranfer_dom"/>
</dbReference>
<comment type="caution">
    <text evidence="2">The sequence shown here is derived from an EMBL/GenBank/DDBJ whole genome shotgun (WGS) entry which is preliminary data.</text>
</comment>
<gene>
    <name evidence="2" type="ORF">EFD62_13260</name>
</gene>
<accession>A0A4Q0I3J0</accession>
<dbReference type="Proteomes" id="UP000289166">
    <property type="component" value="Unassembled WGS sequence"/>
</dbReference>
<organism evidence="2 3">
    <name type="scientific">Acetivibrio mesophilus</name>
    <dbReference type="NCBI Taxonomy" id="2487273"/>
    <lineage>
        <taxon>Bacteria</taxon>
        <taxon>Bacillati</taxon>
        <taxon>Bacillota</taxon>
        <taxon>Clostridia</taxon>
        <taxon>Eubacteriales</taxon>
        <taxon>Oscillospiraceae</taxon>
        <taxon>Acetivibrio</taxon>
    </lineage>
</organism>
<keyword evidence="3" id="KW-1185">Reference proteome</keyword>
<evidence type="ECO:0000259" key="1">
    <source>
        <dbReference type="Pfam" id="PF13847"/>
    </source>
</evidence>
<dbReference type="PANTHER" id="PTHR43591">
    <property type="entry name" value="METHYLTRANSFERASE"/>
    <property type="match status" value="1"/>
</dbReference>
<dbReference type="InterPro" id="IPR029063">
    <property type="entry name" value="SAM-dependent_MTases_sf"/>
</dbReference>
<keyword evidence="2" id="KW-0489">Methyltransferase</keyword>
<dbReference type="AlphaFoldDB" id="A0A4Q0I3J0"/>
<protein>
    <submittedName>
        <fullName evidence="2">Methyltransferase domain-containing protein</fullName>
    </submittedName>
</protein>
<dbReference type="GO" id="GO:0008168">
    <property type="term" value="F:methyltransferase activity"/>
    <property type="evidence" value="ECO:0007669"/>
    <property type="project" value="UniProtKB-KW"/>
</dbReference>
<sequence length="272" mass="31628">MIMDKNDGIYEIKGGFNVLSEFYDSDELNFFLDSSKLMVNELKLSGVKSILDLATGTGHTAFELSKKYTDSKIIGIDISESMLKKAEMKKSKNSNIEFKIHDIEALEFLEYKYDLITCSFGTYFIKDTVRLFKNVLQKLNRNGSFVLTCFAEESFMPFSVEYFANLREKGIIQNYPKDFSSLNEKYVSDLVIAGFSNVKTIDKRMQYKIKKAEEWWTVIWGTGFRSFLEELDYEDLEQFKSYHLEKIDEMLKRGTDTYNLNILIMIGEVNPC</sequence>